<accession>A0A8J3QY30</accession>
<feature type="transmembrane region" description="Helical" evidence="1">
    <location>
        <begin position="176"/>
        <end position="194"/>
    </location>
</feature>
<protein>
    <submittedName>
        <fullName evidence="2">ABC transporter</fullName>
    </submittedName>
</protein>
<gene>
    <name evidence="2" type="ORF">Raf01_74960</name>
</gene>
<feature type="transmembrane region" description="Helical" evidence="1">
    <location>
        <begin position="147"/>
        <end position="169"/>
    </location>
</feature>
<dbReference type="PANTHER" id="PTHR37305">
    <property type="entry name" value="INTEGRAL MEMBRANE PROTEIN-RELATED"/>
    <property type="match status" value="1"/>
</dbReference>
<feature type="transmembrane region" description="Helical" evidence="1">
    <location>
        <begin position="103"/>
        <end position="127"/>
    </location>
</feature>
<comment type="caution">
    <text evidence="2">The sequence shown here is derived from an EMBL/GenBank/DDBJ whole genome shotgun (WGS) entry which is preliminary data.</text>
</comment>
<dbReference type="EMBL" id="BONZ01000079">
    <property type="protein sequence ID" value="GIH19324.1"/>
    <property type="molecule type" value="Genomic_DNA"/>
</dbReference>
<keyword evidence="1" id="KW-0472">Membrane</keyword>
<feature type="transmembrane region" description="Helical" evidence="1">
    <location>
        <begin position="20"/>
        <end position="40"/>
    </location>
</feature>
<evidence type="ECO:0000313" key="3">
    <source>
        <dbReference type="Proteomes" id="UP000642748"/>
    </source>
</evidence>
<evidence type="ECO:0000256" key="1">
    <source>
        <dbReference type="SAM" id="Phobius"/>
    </source>
</evidence>
<reference evidence="2" key="1">
    <citation type="submission" date="2021-01" db="EMBL/GenBank/DDBJ databases">
        <title>Whole genome shotgun sequence of Rugosimonospora africana NBRC 104875.</title>
        <authorList>
            <person name="Komaki H."/>
            <person name="Tamura T."/>
        </authorList>
    </citation>
    <scope>NUCLEOTIDE SEQUENCE</scope>
    <source>
        <strain evidence="2">NBRC 104875</strain>
    </source>
</reference>
<evidence type="ECO:0000313" key="2">
    <source>
        <dbReference type="EMBL" id="GIH19324.1"/>
    </source>
</evidence>
<proteinExistence type="predicted"/>
<feature type="transmembrane region" description="Helical" evidence="1">
    <location>
        <begin position="231"/>
        <end position="252"/>
    </location>
</feature>
<name>A0A8J3QY30_9ACTN</name>
<feature type="transmembrane region" description="Helical" evidence="1">
    <location>
        <begin position="60"/>
        <end position="82"/>
    </location>
</feature>
<dbReference type="Pfam" id="PF12730">
    <property type="entry name" value="ABC2_membrane_4"/>
    <property type="match status" value="1"/>
</dbReference>
<dbReference type="AlphaFoldDB" id="A0A8J3QY30"/>
<dbReference type="Proteomes" id="UP000642748">
    <property type="component" value="Unassembled WGS sequence"/>
</dbReference>
<keyword evidence="1" id="KW-0812">Transmembrane</keyword>
<dbReference type="PANTHER" id="PTHR37305:SF1">
    <property type="entry name" value="MEMBRANE PROTEIN"/>
    <property type="match status" value="1"/>
</dbReference>
<keyword evidence="1" id="KW-1133">Transmembrane helix</keyword>
<dbReference type="RefSeq" id="WP_203922793.1">
    <property type="nucleotide sequence ID" value="NZ_BONZ01000079.1"/>
</dbReference>
<keyword evidence="3" id="KW-1185">Reference proteome</keyword>
<sequence length="257" mass="27006">MTALLSAEWLKIRSVRSTTWCVSLTIALSVGLAYLVGLSFRTNFPDLPPDQRATFDPLFATFYSLTIGQLALVVLAVLLVTGEYSTGTIRASLTATPRRGRFYAAKAGTGTLLAAAVAMVTVLATFAAAQAGLGPHATSPRADGVPAAAAGACLYLMLIYLFATGLAALLRNAIPALGILLPLLFLGSQGLGNVPKLKTVTQYLPDQTGMVIMHIVGQANDPRFARPYGPWAGLGLTALWTAAALLAGYLAMRHRDT</sequence>
<organism evidence="2 3">
    <name type="scientific">Rugosimonospora africana</name>
    <dbReference type="NCBI Taxonomy" id="556532"/>
    <lineage>
        <taxon>Bacteria</taxon>
        <taxon>Bacillati</taxon>
        <taxon>Actinomycetota</taxon>
        <taxon>Actinomycetes</taxon>
        <taxon>Micromonosporales</taxon>
        <taxon>Micromonosporaceae</taxon>
        <taxon>Rugosimonospora</taxon>
    </lineage>
</organism>